<accession>A0AAE1Y3G0</accession>
<gene>
    <name evidence="3" type="ORF">Salat_1836100</name>
</gene>
<dbReference type="EMBL" id="JACGWO010000007">
    <property type="protein sequence ID" value="KAK4422536.1"/>
    <property type="molecule type" value="Genomic_DNA"/>
</dbReference>
<feature type="region of interest" description="Disordered" evidence="2">
    <location>
        <begin position="48"/>
        <end position="71"/>
    </location>
</feature>
<feature type="coiled-coil region" evidence="1">
    <location>
        <begin position="282"/>
        <end position="330"/>
    </location>
</feature>
<comment type="caution">
    <text evidence="3">The sequence shown here is derived from an EMBL/GenBank/DDBJ whole genome shotgun (WGS) entry which is preliminary data.</text>
</comment>
<feature type="compositionally biased region" description="Polar residues" evidence="2">
    <location>
        <begin position="513"/>
        <end position="526"/>
    </location>
</feature>
<evidence type="ECO:0000313" key="4">
    <source>
        <dbReference type="Proteomes" id="UP001293254"/>
    </source>
</evidence>
<dbReference type="PANTHER" id="PTHR34380:SF1">
    <property type="entry name" value="OS01G0221300 PROTEIN"/>
    <property type="match status" value="1"/>
</dbReference>
<keyword evidence="4" id="KW-1185">Reference proteome</keyword>
<dbReference type="PANTHER" id="PTHR34380">
    <property type="entry name" value="BNAA03G12380D PROTEIN"/>
    <property type="match status" value="1"/>
</dbReference>
<feature type="region of interest" description="Disordered" evidence="2">
    <location>
        <begin position="482"/>
        <end position="564"/>
    </location>
</feature>
<protein>
    <submittedName>
        <fullName evidence="3">Uncharacterized protein</fullName>
    </submittedName>
</protein>
<evidence type="ECO:0000313" key="3">
    <source>
        <dbReference type="EMBL" id="KAK4422536.1"/>
    </source>
</evidence>
<reference evidence="3" key="1">
    <citation type="submission" date="2020-06" db="EMBL/GenBank/DDBJ databases">
        <authorList>
            <person name="Li T."/>
            <person name="Hu X."/>
            <person name="Zhang T."/>
            <person name="Song X."/>
            <person name="Zhang H."/>
            <person name="Dai N."/>
            <person name="Sheng W."/>
            <person name="Hou X."/>
            <person name="Wei L."/>
        </authorList>
    </citation>
    <scope>NUCLEOTIDE SEQUENCE</scope>
    <source>
        <strain evidence="3">3651</strain>
        <tissue evidence="3">Leaf</tissue>
    </source>
</reference>
<organism evidence="3 4">
    <name type="scientific">Sesamum alatum</name>
    <dbReference type="NCBI Taxonomy" id="300844"/>
    <lineage>
        <taxon>Eukaryota</taxon>
        <taxon>Viridiplantae</taxon>
        <taxon>Streptophyta</taxon>
        <taxon>Embryophyta</taxon>
        <taxon>Tracheophyta</taxon>
        <taxon>Spermatophyta</taxon>
        <taxon>Magnoliopsida</taxon>
        <taxon>eudicotyledons</taxon>
        <taxon>Gunneridae</taxon>
        <taxon>Pentapetalae</taxon>
        <taxon>asterids</taxon>
        <taxon>lamiids</taxon>
        <taxon>Lamiales</taxon>
        <taxon>Pedaliaceae</taxon>
        <taxon>Sesamum</taxon>
    </lineage>
</organism>
<proteinExistence type="predicted"/>
<dbReference type="Proteomes" id="UP001293254">
    <property type="component" value="Unassembled WGS sequence"/>
</dbReference>
<feature type="compositionally biased region" description="Low complexity" evidence="2">
    <location>
        <begin position="115"/>
        <end position="125"/>
    </location>
</feature>
<evidence type="ECO:0000256" key="2">
    <source>
        <dbReference type="SAM" id="MobiDB-lite"/>
    </source>
</evidence>
<feature type="compositionally biased region" description="Basic and acidic residues" evidence="2">
    <location>
        <begin position="490"/>
        <end position="511"/>
    </location>
</feature>
<reference evidence="3" key="2">
    <citation type="journal article" date="2024" name="Plant">
        <title>Genomic evolution and insights into agronomic trait innovations of Sesamum species.</title>
        <authorList>
            <person name="Miao H."/>
            <person name="Wang L."/>
            <person name="Qu L."/>
            <person name="Liu H."/>
            <person name="Sun Y."/>
            <person name="Le M."/>
            <person name="Wang Q."/>
            <person name="Wei S."/>
            <person name="Zheng Y."/>
            <person name="Lin W."/>
            <person name="Duan Y."/>
            <person name="Cao H."/>
            <person name="Xiong S."/>
            <person name="Wang X."/>
            <person name="Wei L."/>
            <person name="Li C."/>
            <person name="Ma Q."/>
            <person name="Ju M."/>
            <person name="Zhao R."/>
            <person name="Li G."/>
            <person name="Mu C."/>
            <person name="Tian Q."/>
            <person name="Mei H."/>
            <person name="Zhang T."/>
            <person name="Gao T."/>
            <person name="Zhang H."/>
        </authorList>
    </citation>
    <scope>NUCLEOTIDE SEQUENCE</scope>
    <source>
        <strain evidence="3">3651</strain>
    </source>
</reference>
<name>A0AAE1Y3G0_9LAMI</name>
<dbReference type="Gene3D" id="1.25.40.10">
    <property type="entry name" value="Tetratricopeptide repeat domain"/>
    <property type="match status" value="1"/>
</dbReference>
<dbReference type="AlphaFoldDB" id="A0AAE1Y3G0"/>
<keyword evidence="1" id="KW-0175">Coiled coil</keyword>
<feature type="compositionally biased region" description="Basic and acidic residues" evidence="2">
    <location>
        <begin position="53"/>
        <end position="65"/>
    </location>
</feature>
<feature type="region of interest" description="Disordered" evidence="2">
    <location>
        <begin position="92"/>
        <end position="139"/>
    </location>
</feature>
<sequence length="800" mass="89784">MLAYIDFKISEAEYGRTRALHERLLNHTNRLKVWTSYAKLTASSALDEGLSESDLRESDDEEKRKCLQGARGRAIMASRSARLAMMFRQRQEAANVPAGSSSRGSEPVRQPQGLAAAPRAATARPSVPSQPTGPLEIEESVEVTRSTADRWEEFLEEMRDLWQEDEGTRVEEEVVLRPKWTVREDSFFRSSVTGGVWFQLYKGMILKRDQMELSLSSILRVEKHATRHILHLAQMIHDLALQAANFRHRAMVAEDLFRKSERKARDFQERYDVAHAELLSLREKLAADAAEYKKNVGDMRQEMEDLKKRVTKATDEMERHRQELDAAYESGYEAGHKGFCGTDEYRELVSQNRYQGAKDFMKTSIFESIVDEKAYEELEILWNKCLSQLRKLGGLKEGFDLGQLDITKDENLNEYPNDGEFRFSPDDEFFTLLPVPAARKEVPIPAKAPLDDTVMTAEALVGAGRFATEVLDEIPITGKDEIDEAVPSVRETENQVEEKGANIILEFDKGSKSGYNSPPAESSGADQDNGHEGVRGSGAESRAPQHSGPHAGFMFPDGEAPNRGELVGAGSPSKMACSSSAAGNIILVCDSDDETNHDGTACTPDRGANMAENEMTFEKFVQTPSCSQTMARRLEEKSGAVCDSQTPLQKFNALNDGDTTDSEDESCSDSYMNELIESLEREKLSRKWMFEADMLQAFQEDVELCMNAVCALYRQQIFAGKSAHGSSKHGVFSHIDSISGRELAEYLIDGDPELRLKKSVSDVKEQHPDVLSKCRKLATIYHEKLFEIYCNREDPFFVQT</sequence>
<evidence type="ECO:0000256" key="1">
    <source>
        <dbReference type="SAM" id="Coils"/>
    </source>
</evidence>
<dbReference type="InterPro" id="IPR011990">
    <property type="entry name" value="TPR-like_helical_dom_sf"/>
</dbReference>